<comment type="similarity">
    <text evidence="4">Belongs to the glycosyl hydrolase 5 (cellulase A) family.</text>
</comment>
<keyword evidence="3 4" id="KW-0326">Glycosidase</keyword>
<proteinExistence type="inferred from homology"/>
<dbReference type="GO" id="GO:0005576">
    <property type="term" value="C:extracellular region"/>
    <property type="evidence" value="ECO:0007669"/>
    <property type="project" value="TreeGrafter"/>
</dbReference>
<dbReference type="GO" id="GO:0009986">
    <property type="term" value="C:cell surface"/>
    <property type="evidence" value="ECO:0007669"/>
    <property type="project" value="TreeGrafter"/>
</dbReference>
<gene>
    <name evidence="7" type="ORF">B1992_01090</name>
</gene>
<dbReference type="Proteomes" id="UP000462066">
    <property type="component" value="Unassembled WGS sequence"/>
</dbReference>
<comment type="caution">
    <text evidence="7">The sequence shown here is derived from an EMBL/GenBank/DDBJ whole genome shotgun (WGS) entry which is preliminary data.</text>
</comment>
<feature type="chain" id="PRO_5031164655" evidence="5">
    <location>
        <begin position="23"/>
        <end position="343"/>
    </location>
</feature>
<dbReference type="EMBL" id="MWIP01000001">
    <property type="protein sequence ID" value="KAF1688054.1"/>
    <property type="molecule type" value="Genomic_DNA"/>
</dbReference>
<dbReference type="InterPro" id="IPR018087">
    <property type="entry name" value="Glyco_hydro_5_CS"/>
</dbReference>
<protein>
    <submittedName>
        <fullName evidence="7">Glycoside hydrolase</fullName>
    </submittedName>
</protein>
<evidence type="ECO:0000256" key="2">
    <source>
        <dbReference type="ARBA" id="ARBA00022801"/>
    </source>
</evidence>
<evidence type="ECO:0000256" key="5">
    <source>
        <dbReference type="SAM" id="SignalP"/>
    </source>
</evidence>
<dbReference type="RefSeq" id="WP_162309608.1">
    <property type="nucleotide sequence ID" value="NZ_JACHGU010000003.1"/>
</dbReference>
<reference evidence="7 8" key="1">
    <citation type="submission" date="2017-10" db="EMBL/GenBank/DDBJ databases">
        <title>Whole genome sequencing of Pseudoxanthomonas broegbernensis DSM 12573(T).</title>
        <authorList>
            <person name="Kumar S."/>
            <person name="Bansal K."/>
            <person name="Kaur A."/>
            <person name="Patil P."/>
            <person name="Sharma S."/>
            <person name="Patil P.B."/>
        </authorList>
    </citation>
    <scope>NUCLEOTIDE SEQUENCE [LARGE SCALE GENOMIC DNA]</scope>
    <source>
        <strain evidence="7 8">DSM 12573</strain>
    </source>
</reference>
<evidence type="ECO:0000313" key="8">
    <source>
        <dbReference type="Proteomes" id="UP000462066"/>
    </source>
</evidence>
<accession>A0A7V8K871</accession>
<keyword evidence="2 4" id="KW-0378">Hydrolase</keyword>
<dbReference type="InterPro" id="IPR001547">
    <property type="entry name" value="Glyco_hydro_5"/>
</dbReference>
<evidence type="ECO:0000313" key="7">
    <source>
        <dbReference type="EMBL" id="KAF1688054.1"/>
    </source>
</evidence>
<evidence type="ECO:0000256" key="4">
    <source>
        <dbReference type="RuleBase" id="RU361153"/>
    </source>
</evidence>
<evidence type="ECO:0000259" key="6">
    <source>
        <dbReference type="Pfam" id="PF00150"/>
    </source>
</evidence>
<organism evidence="7 8">
    <name type="scientific">Pseudoxanthomonas broegbernensis</name>
    <dbReference type="NCBI Taxonomy" id="83619"/>
    <lineage>
        <taxon>Bacteria</taxon>
        <taxon>Pseudomonadati</taxon>
        <taxon>Pseudomonadota</taxon>
        <taxon>Gammaproteobacteria</taxon>
        <taxon>Lysobacterales</taxon>
        <taxon>Lysobacteraceae</taxon>
        <taxon>Pseudoxanthomonas</taxon>
    </lineage>
</organism>
<dbReference type="Gene3D" id="3.20.20.80">
    <property type="entry name" value="Glycosidases"/>
    <property type="match status" value="1"/>
</dbReference>
<keyword evidence="8" id="KW-1185">Reference proteome</keyword>
<keyword evidence="1 5" id="KW-0732">Signal</keyword>
<dbReference type="SUPFAM" id="SSF51445">
    <property type="entry name" value="(Trans)glycosidases"/>
    <property type="match status" value="1"/>
</dbReference>
<dbReference type="PANTHER" id="PTHR31297:SF17">
    <property type="entry name" value="ENDOGLUCANASE"/>
    <property type="match status" value="1"/>
</dbReference>
<evidence type="ECO:0000256" key="1">
    <source>
        <dbReference type="ARBA" id="ARBA00022729"/>
    </source>
</evidence>
<dbReference type="Pfam" id="PF00150">
    <property type="entry name" value="Cellulase"/>
    <property type="match status" value="1"/>
</dbReference>
<evidence type="ECO:0000256" key="3">
    <source>
        <dbReference type="ARBA" id="ARBA00023295"/>
    </source>
</evidence>
<dbReference type="GO" id="GO:0009251">
    <property type="term" value="P:glucan catabolic process"/>
    <property type="evidence" value="ECO:0007669"/>
    <property type="project" value="TreeGrafter"/>
</dbReference>
<dbReference type="InterPro" id="IPR050386">
    <property type="entry name" value="Glycosyl_hydrolase_5"/>
</dbReference>
<dbReference type="GO" id="GO:0008422">
    <property type="term" value="F:beta-glucosidase activity"/>
    <property type="evidence" value="ECO:0007669"/>
    <property type="project" value="TreeGrafter"/>
</dbReference>
<sequence length="343" mass="38303">MSRTAGVAVAMWLALAAIVPHAAAQAPGISAAEQVARMGAGVNILGYDPYWRDGGQGNYREEHFKAIHDAGFRTVRVVLFTFRHLDEAGTLDPAWLEKLDWVVAMGKRHGLVVVLDVHDFDDCAKDMAGCVPRLEKVWSQLAARYADEPDSLVFELLNEPHGQLDADAWNALFPQLLRIVRASNPTRNVVIGPVGWNGFRYLDPLELPEDDRHLIATFHYYEPFDFTHQGADWVGPEISGLKDVPFGTPGQIAQIGKDFDAVKAWSLKHDRPILLGEFGAYDRAPMEGRVLWTATVARAAEARGFAHAYWQFSSDFVLYDFEKQAWVEPILRAIIPDSKVLPE</sequence>
<dbReference type="InterPro" id="IPR017853">
    <property type="entry name" value="GH"/>
</dbReference>
<name>A0A7V8K871_9GAMM</name>
<dbReference type="PROSITE" id="PS00659">
    <property type="entry name" value="GLYCOSYL_HYDROL_F5"/>
    <property type="match status" value="1"/>
</dbReference>
<feature type="domain" description="Glycoside hydrolase family 5" evidence="6">
    <location>
        <begin position="59"/>
        <end position="314"/>
    </location>
</feature>
<dbReference type="AlphaFoldDB" id="A0A7V8K871"/>
<dbReference type="PANTHER" id="PTHR31297">
    <property type="entry name" value="GLUCAN ENDO-1,6-BETA-GLUCOSIDASE B"/>
    <property type="match status" value="1"/>
</dbReference>
<feature type="signal peptide" evidence="5">
    <location>
        <begin position="1"/>
        <end position="22"/>
    </location>
</feature>